<dbReference type="AlphaFoldDB" id="A0A067T630"/>
<feature type="transmembrane region" description="Helical" evidence="1">
    <location>
        <begin position="82"/>
        <end position="102"/>
    </location>
</feature>
<keyword evidence="1" id="KW-1133">Transmembrane helix</keyword>
<feature type="transmembrane region" description="Helical" evidence="1">
    <location>
        <begin position="140"/>
        <end position="162"/>
    </location>
</feature>
<feature type="transmembrane region" description="Helical" evidence="1">
    <location>
        <begin position="20"/>
        <end position="39"/>
    </location>
</feature>
<proteinExistence type="predicted"/>
<keyword evidence="1" id="KW-0472">Membrane</keyword>
<evidence type="ECO:0000313" key="3">
    <source>
        <dbReference type="Proteomes" id="UP000027222"/>
    </source>
</evidence>
<dbReference type="EMBL" id="KL142381">
    <property type="protein sequence ID" value="KDR75379.1"/>
    <property type="molecule type" value="Genomic_DNA"/>
</dbReference>
<protein>
    <recommendedName>
        <fullName evidence="4">MARVEL domain-containing protein</fullName>
    </recommendedName>
</protein>
<gene>
    <name evidence="2" type="ORF">GALMADRAFT_249423</name>
</gene>
<dbReference type="OrthoDB" id="3362027at2759"/>
<keyword evidence="3" id="KW-1185">Reference proteome</keyword>
<organism evidence="2 3">
    <name type="scientific">Galerina marginata (strain CBS 339.88)</name>
    <dbReference type="NCBI Taxonomy" id="685588"/>
    <lineage>
        <taxon>Eukaryota</taxon>
        <taxon>Fungi</taxon>
        <taxon>Dikarya</taxon>
        <taxon>Basidiomycota</taxon>
        <taxon>Agaricomycotina</taxon>
        <taxon>Agaricomycetes</taxon>
        <taxon>Agaricomycetidae</taxon>
        <taxon>Agaricales</taxon>
        <taxon>Agaricineae</taxon>
        <taxon>Strophariaceae</taxon>
        <taxon>Galerina</taxon>
    </lineage>
</organism>
<name>A0A067T630_GALM3</name>
<keyword evidence="1" id="KW-0812">Transmembrane</keyword>
<sequence>MTRVTTRTFCCCIPVRAGAILLAILGLIGGSGVAAIGIINLKHNEGSRTTAVLQIIIYLLLAIVSIFGLIGAITKRLAFIRVYLAMLIFHLLFSMGTGIYAIHRSFKDAPKYISDCMSGSTDKGVISVCNNGAALLKSVVIGSFILAWLLETWACVIVAHYSKQLAEEEATKSIVKDTESW</sequence>
<reference evidence="3" key="1">
    <citation type="journal article" date="2014" name="Proc. Natl. Acad. Sci. U.S.A.">
        <title>Extensive sampling of basidiomycete genomes demonstrates inadequacy of the white-rot/brown-rot paradigm for wood decay fungi.</title>
        <authorList>
            <person name="Riley R."/>
            <person name="Salamov A.A."/>
            <person name="Brown D.W."/>
            <person name="Nagy L.G."/>
            <person name="Floudas D."/>
            <person name="Held B.W."/>
            <person name="Levasseur A."/>
            <person name="Lombard V."/>
            <person name="Morin E."/>
            <person name="Otillar R."/>
            <person name="Lindquist E.A."/>
            <person name="Sun H."/>
            <person name="LaButti K.M."/>
            <person name="Schmutz J."/>
            <person name="Jabbour D."/>
            <person name="Luo H."/>
            <person name="Baker S.E."/>
            <person name="Pisabarro A.G."/>
            <person name="Walton J.D."/>
            <person name="Blanchette R.A."/>
            <person name="Henrissat B."/>
            <person name="Martin F."/>
            <person name="Cullen D."/>
            <person name="Hibbett D.S."/>
            <person name="Grigoriev I.V."/>
        </authorList>
    </citation>
    <scope>NUCLEOTIDE SEQUENCE [LARGE SCALE GENOMIC DNA]</scope>
    <source>
        <strain evidence="3">CBS 339.88</strain>
    </source>
</reference>
<dbReference type="HOGENOM" id="CLU_083659_2_0_1"/>
<evidence type="ECO:0008006" key="4">
    <source>
        <dbReference type="Google" id="ProtNLM"/>
    </source>
</evidence>
<evidence type="ECO:0000313" key="2">
    <source>
        <dbReference type="EMBL" id="KDR75379.1"/>
    </source>
</evidence>
<feature type="transmembrane region" description="Helical" evidence="1">
    <location>
        <begin position="51"/>
        <end position="70"/>
    </location>
</feature>
<dbReference type="Proteomes" id="UP000027222">
    <property type="component" value="Unassembled WGS sequence"/>
</dbReference>
<accession>A0A067T630</accession>
<evidence type="ECO:0000256" key="1">
    <source>
        <dbReference type="SAM" id="Phobius"/>
    </source>
</evidence>
<dbReference type="STRING" id="685588.A0A067T630"/>